<keyword evidence="4 5" id="KW-0472">Membrane</keyword>
<proteinExistence type="predicted"/>
<dbReference type="InterPro" id="IPR012340">
    <property type="entry name" value="NA-bd_OB-fold"/>
</dbReference>
<organism evidence="7 8">
    <name type="scientific">Sphaerisporangium corydalis</name>
    <dbReference type="NCBI Taxonomy" id="1441875"/>
    <lineage>
        <taxon>Bacteria</taxon>
        <taxon>Bacillati</taxon>
        <taxon>Actinomycetota</taxon>
        <taxon>Actinomycetes</taxon>
        <taxon>Streptosporangiales</taxon>
        <taxon>Streptosporangiaceae</taxon>
        <taxon>Sphaerisporangium</taxon>
    </lineage>
</organism>
<dbReference type="Proteomes" id="UP001595891">
    <property type="component" value="Unassembled WGS sequence"/>
</dbReference>
<feature type="transmembrane region" description="Helical" evidence="5">
    <location>
        <begin position="47"/>
        <end position="68"/>
    </location>
</feature>
<dbReference type="PANTHER" id="PTHR33507:SF3">
    <property type="entry name" value="INNER MEMBRANE PROTEIN YBBJ"/>
    <property type="match status" value="1"/>
</dbReference>
<evidence type="ECO:0000256" key="3">
    <source>
        <dbReference type="ARBA" id="ARBA00022989"/>
    </source>
</evidence>
<dbReference type="RefSeq" id="WP_262844799.1">
    <property type="nucleotide sequence ID" value="NZ_JANZYP010000033.1"/>
</dbReference>
<keyword evidence="2 5" id="KW-0812">Transmembrane</keyword>
<keyword evidence="3 5" id="KW-1133">Transmembrane helix</keyword>
<dbReference type="Pfam" id="PF01957">
    <property type="entry name" value="NfeD"/>
    <property type="match status" value="1"/>
</dbReference>
<dbReference type="PANTHER" id="PTHR33507">
    <property type="entry name" value="INNER MEMBRANE PROTEIN YBBJ"/>
    <property type="match status" value="1"/>
</dbReference>
<dbReference type="InterPro" id="IPR002810">
    <property type="entry name" value="NfeD-like_C"/>
</dbReference>
<dbReference type="SUPFAM" id="SSF141322">
    <property type="entry name" value="NfeD domain-like"/>
    <property type="match status" value="1"/>
</dbReference>
<evidence type="ECO:0000256" key="5">
    <source>
        <dbReference type="SAM" id="Phobius"/>
    </source>
</evidence>
<evidence type="ECO:0000313" key="7">
    <source>
        <dbReference type="EMBL" id="MFC4591412.1"/>
    </source>
</evidence>
<comment type="caution">
    <text evidence="7">The sequence shown here is derived from an EMBL/GenBank/DDBJ whole genome shotgun (WGS) entry which is preliminary data.</text>
</comment>
<dbReference type="EMBL" id="JBHSFN010000032">
    <property type="protein sequence ID" value="MFC4591412.1"/>
    <property type="molecule type" value="Genomic_DNA"/>
</dbReference>
<gene>
    <name evidence="7" type="ORF">ACFO8L_35330</name>
</gene>
<reference evidence="8" key="1">
    <citation type="journal article" date="2019" name="Int. J. Syst. Evol. Microbiol.">
        <title>The Global Catalogue of Microorganisms (GCM) 10K type strain sequencing project: providing services to taxonomists for standard genome sequencing and annotation.</title>
        <authorList>
            <consortium name="The Broad Institute Genomics Platform"/>
            <consortium name="The Broad Institute Genome Sequencing Center for Infectious Disease"/>
            <person name="Wu L."/>
            <person name="Ma J."/>
        </authorList>
    </citation>
    <scope>NUCLEOTIDE SEQUENCE [LARGE SCALE GENOMIC DNA]</scope>
    <source>
        <strain evidence="8">CCUG 49560</strain>
    </source>
</reference>
<protein>
    <submittedName>
        <fullName evidence="7">NfeD family protein</fullName>
    </submittedName>
</protein>
<dbReference type="Gene3D" id="2.40.50.140">
    <property type="entry name" value="Nucleic acid-binding proteins"/>
    <property type="match status" value="1"/>
</dbReference>
<name>A0ABV9ES16_9ACTN</name>
<evidence type="ECO:0000256" key="4">
    <source>
        <dbReference type="ARBA" id="ARBA00023136"/>
    </source>
</evidence>
<evidence type="ECO:0000313" key="8">
    <source>
        <dbReference type="Proteomes" id="UP001595891"/>
    </source>
</evidence>
<sequence>MDSWIFWLILAAVLGVAEIFTLTAALGLLGAAALLTGAVAAIGVPTGFQLVVFILASISGMVVLRPIAQRHIIQPPVRQFGISALVGKSAYVTSEVTGMNGRVRIGGEEWSARAYDETLVIPAGATVDVIEIEGATALVYPRE</sequence>
<evidence type="ECO:0000259" key="6">
    <source>
        <dbReference type="Pfam" id="PF01957"/>
    </source>
</evidence>
<evidence type="ECO:0000256" key="1">
    <source>
        <dbReference type="ARBA" id="ARBA00004141"/>
    </source>
</evidence>
<feature type="domain" description="NfeD-like C-terminal" evidence="6">
    <location>
        <begin position="84"/>
        <end position="141"/>
    </location>
</feature>
<dbReference type="InterPro" id="IPR052165">
    <property type="entry name" value="Membrane_assoc_protease"/>
</dbReference>
<feature type="transmembrane region" description="Helical" evidence="5">
    <location>
        <begin position="7"/>
        <end position="35"/>
    </location>
</feature>
<keyword evidence="8" id="KW-1185">Reference proteome</keyword>
<evidence type="ECO:0000256" key="2">
    <source>
        <dbReference type="ARBA" id="ARBA00022692"/>
    </source>
</evidence>
<accession>A0ABV9ES16</accession>
<comment type="subcellular location">
    <subcellularLocation>
        <location evidence="1">Membrane</location>
        <topology evidence="1">Multi-pass membrane protein</topology>
    </subcellularLocation>
</comment>